<accession>A0A8J3WY83</accession>
<comment type="caution">
    <text evidence="3">The sequence shown here is derived from an EMBL/GenBank/DDBJ whole genome shotgun (WGS) entry which is preliminary data.</text>
</comment>
<dbReference type="Gene3D" id="3.30.450.20">
    <property type="entry name" value="PAS domain"/>
    <property type="match status" value="1"/>
</dbReference>
<evidence type="ECO:0000259" key="2">
    <source>
        <dbReference type="PROSITE" id="PS50887"/>
    </source>
</evidence>
<dbReference type="PANTHER" id="PTHR44757">
    <property type="entry name" value="DIGUANYLATE CYCLASE DGCP"/>
    <property type="match status" value="1"/>
</dbReference>
<dbReference type="SMART" id="SM00091">
    <property type="entry name" value="PAS"/>
    <property type="match status" value="1"/>
</dbReference>
<dbReference type="InterPro" id="IPR035965">
    <property type="entry name" value="PAS-like_dom_sf"/>
</dbReference>
<proteinExistence type="predicted"/>
<dbReference type="FunFam" id="3.30.70.270:FF:000001">
    <property type="entry name" value="Diguanylate cyclase domain protein"/>
    <property type="match status" value="1"/>
</dbReference>
<dbReference type="InterPro" id="IPR043128">
    <property type="entry name" value="Rev_trsase/Diguanyl_cyclase"/>
</dbReference>
<sequence>MTSSVQPPTARSARLRAFVEVTAATLDAVAGEQRLAALVADLIERSLDAHATVWILPTDGGPMRMLAGNHPEADETRLAGVLAEWTADPATDADAAWIDGIALLPMRVRDRLAGAVAVSRPGGKPFTDDDVDFVHALADVTGATIRNARVLADSAEVMEELRQQGELMEYISDALIACDSERRIVNWNAGAERVYGYPQGEALGCDVFALLATQFYTVSGVALPLEEVFEQVANVGQWHGELHERRADGAPLTVMCSLTSRGGPADGDTGVVLVNRDVTDQRREEHRALHDALTGLPNRRLLTNRLYDALARRHRTGSALAVLFVDLDKFKPINDTYGHAAGDEVLMVMAQRLTEVVRHSDTVARLGGDEFVVVVEEAGTQENIRYITRRVVESLAEPIDVGGPKVEVRASIGVAVVNAPQGGGEIAPDTLIGIADEAMYEAKHNHSGMRFTYCSDISGKQGRVGAA</sequence>
<dbReference type="PANTHER" id="PTHR44757:SF2">
    <property type="entry name" value="BIOFILM ARCHITECTURE MAINTENANCE PROTEIN MBAA"/>
    <property type="match status" value="1"/>
</dbReference>
<evidence type="ECO:0000313" key="3">
    <source>
        <dbReference type="EMBL" id="GII21005.1"/>
    </source>
</evidence>
<keyword evidence="4" id="KW-1185">Reference proteome</keyword>
<gene>
    <name evidence="3" type="ORF">Pme01_06020</name>
</gene>
<feature type="domain" description="PAS" evidence="1">
    <location>
        <begin position="160"/>
        <end position="204"/>
    </location>
</feature>
<dbReference type="SUPFAM" id="SSF55785">
    <property type="entry name" value="PYP-like sensor domain (PAS domain)"/>
    <property type="match status" value="1"/>
</dbReference>
<name>A0A8J3WY83_9ACTN</name>
<dbReference type="EMBL" id="BOON01000005">
    <property type="protein sequence ID" value="GII21005.1"/>
    <property type="molecule type" value="Genomic_DNA"/>
</dbReference>
<dbReference type="InterPro" id="IPR029016">
    <property type="entry name" value="GAF-like_dom_sf"/>
</dbReference>
<evidence type="ECO:0000313" key="4">
    <source>
        <dbReference type="Proteomes" id="UP000599074"/>
    </source>
</evidence>
<feature type="domain" description="GGDEF" evidence="2">
    <location>
        <begin position="318"/>
        <end position="456"/>
    </location>
</feature>
<dbReference type="AlphaFoldDB" id="A0A8J3WY83"/>
<evidence type="ECO:0008006" key="5">
    <source>
        <dbReference type="Google" id="ProtNLM"/>
    </source>
</evidence>
<dbReference type="PROSITE" id="PS50887">
    <property type="entry name" value="GGDEF"/>
    <property type="match status" value="1"/>
</dbReference>
<dbReference type="Pfam" id="PF13426">
    <property type="entry name" value="PAS_9"/>
    <property type="match status" value="1"/>
</dbReference>
<dbReference type="PROSITE" id="PS50112">
    <property type="entry name" value="PAS"/>
    <property type="match status" value="1"/>
</dbReference>
<dbReference type="SUPFAM" id="SSF55781">
    <property type="entry name" value="GAF domain-like"/>
    <property type="match status" value="1"/>
</dbReference>
<dbReference type="InterPro" id="IPR000014">
    <property type="entry name" value="PAS"/>
</dbReference>
<dbReference type="NCBIfam" id="TIGR00254">
    <property type="entry name" value="GGDEF"/>
    <property type="match status" value="1"/>
</dbReference>
<dbReference type="CDD" id="cd01949">
    <property type="entry name" value="GGDEF"/>
    <property type="match status" value="1"/>
</dbReference>
<organism evidence="3 4">
    <name type="scientific">Planosporangium mesophilum</name>
    <dbReference type="NCBI Taxonomy" id="689768"/>
    <lineage>
        <taxon>Bacteria</taxon>
        <taxon>Bacillati</taxon>
        <taxon>Actinomycetota</taxon>
        <taxon>Actinomycetes</taxon>
        <taxon>Micromonosporales</taxon>
        <taxon>Micromonosporaceae</taxon>
        <taxon>Planosporangium</taxon>
    </lineage>
</organism>
<dbReference type="CDD" id="cd00130">
    <property type="entry name" value="PAS"/>
    <property type="match status" value="1"/>
</dbReference>
<dbReference type="SMART" id="SM00267">
    <property type="entry name" value="GGDEF"/>
    <property type="match status" value="1"/>
</dbReference>
<dbReference type="SUPFAM" id="SSF55073">
    <property type="entry name" value="Nucleotide cyclase"/>
    <property type="match status" value="1"/>
</dbReference>
<dbReference type="InterPro" id="IPR029787">
    <property type="entry name" value="Nucleotide_cyclase"/>
</dbReference>
<dbReference type="Pfam" id="PF00990">
    <property type="entry name" value="GGDEF"/>
    <property type="match status" value="1"/>
</dbReference>
<dbReference type="NCBIfam" id="TIGR00229">
    <property type="entry name" value="sensory_box"/>
    <property type="match status" value="1"/>
</dbReference>
<dbReference type="InterPro" id="IPR052155">
    <property type="entry name" value="Biofilm_reg_signaling"/>
</dbReference>
<evidence type="ECO:0000259" key="1">
    <source>
        <dbReference type="PROSITE" id="PS50112"/>
    </source>
</evidence>
<dbReference type="InterPro" id="IPR000160">
    <property type="entry name" value="GGDEF_dom"/>
</dbReference>
<dbReference type="Gene3D" id="3.30.450.40">
    <property type="match status" value="1"/>
</dbReference>
<dbReference type="RefSeq" id="WP_168112771.1">
    <property type="nucleotide sequence ID" value="NZ_BOON01000005.1"/>
</dbReference>
<reference evidence="3" key="1">
    <citation type="submission" date="2021-01" db="EMBL/GenBank/DDBJ databases">
        <title>Whole genome shotgun sequence of Planosporangium mesophilum NBRC 109066.</title>
        <authorList>
            <person name="Komaki H."/>
            <person name="Tamura T."/>
        </authorList>
    </citation>
    <scope>NUCLEOTIDE SEQUENCE</scope>
    <source>
        <strain evidence="3">NBRC 109066</strain>
    </source>
</reference>
<protein>
    <recommendedName>
        <fullName evidence="5">Diguanylate cyclase</fullName>
    </recommendedName>
</protein>
<dbReference type="Gene3D" id="3.30.70.270">
    <property type="match status" value="1"/>
</dbReference>
<dbReference type="Proteomes" id="UP000599074">
    <property type="component" value="Unassembled WGS sequence"/>
</dbReference>